<sequence>MDKLSSKGMHRLWELKGGFTAAFLPQCPWERYLAQNRKRICYREARNVTQQSERQAVTFLIAIAEGCALWV</sequence>
<dbReference type="Proteomes" id="UP000002964">
    <property type="component" value="Unassembled WGS sequence"/>
</dbReference>
<name>H8Z3C5_9GAMM</name>
<keyword evidence="2" id="KW-1185">Reference proteome</keyword>
<dbReference type="HOGENOM" id="CLU_2738805_0_0_6"/>
<dbReference type="EMBL" id="JH603169">
    <property type="protein sequence ID" value="EIC21833.1"/>
    <property type="molecule type" value="Genomic_DNA"/>
</dbReference>
<dbReference type="AlphaFoldDB" id="H8Z3C5"/>
<dbReference type="STRING" id="631362.Thi970DRAFT_02066"/>
<accession>H8Z3C5</accession>
<gene>
    <name evidence="1" type="ORF">Thi970DRAFT_02066</name>
</gene>
<evidence type="ECO:0000313" key="2">
    <source>
        <dbReference type="Proteomes" id="UP000002964"/>
    </source>
</evidence>
<reference evidence="2" key="1">
    <citation type="submission" date="2011-06" db="EMBL/GenBank/DDBJ databases">
        <authorList>
            <consortium name="US DOE Joint Genome Institute (JGI-PGF)"/>
            <person name="Lucas S."/>
            <person name="Han J."/>
            <person name="Lapidus A."/>
            <person name="Cheng J.-F."/>
            <person name="Goodwin L."/>
            <person name="Pitluck S."/>
            <person name="Peters L."/>
            <person name="Land M.L."/>
            <person name="Hauser L."/>
            <person name="Vogl K."/>
            <person name="Liu Z."/>
            <person name="Overmann J."/>
            <person name="Frigaard N.-U."/>
            <person name="Bryant D.A."/>
            <person name="Woyke T.J."/>
        </authorList>
    </citation>
    <scope>NUCLEOTIDE SEQUENCE [LARGE SCALE GENOMIC DNA]</scope>
    <source>
        <strain evidence="2">970</strain>
    </source>
</reference>
<proteinExistence type="predicted"/>
<organism evidence="1 2">
    <name type="scientific">Thiorhodovibrio frisius</name>
    <dbReference type="NCBI Taxonomy" id="631362"/>
    <lineage>
        <taxon>Bacteria</taxon>
        <taxon>Pseudomonadati</taxon>
        <taxon>Pseudomonadota</taxon>
        <taxon>Gammaproteobacteria</taxon>
        <taxon>Chromatiales</taxon>
        <taxon>Chromatiaceae</taxon>
        <taxon>Thiorhodovibrio</taxon>
    </lineage>
</organism>
<protein>
    <submittedName>
        <fullName evidence="1">Uncharacterized protein</fullName>
    </submittedName>
</protein>
<reference evidence="1 2" key="2">
    <citation type="submission" date="2011-11" db="EMBL/GenBank/DDBJ databases">
        <authorList>
            <consortium name="US DOE Joint Genome Institute"/>
            <person name="Lucas S."/>
            <person name="Han J."/>
            <person name="Lapidus A."/>
            <person name="Cheng J.-F."/>
            <person name="Goodwin L."/>
            <person name="Pitluck S."/>
            <person name="Peters L."/>
            <person name="Ovchinnikova G."/>
            <person name="Zhang X."/>
            <person name="Detter J.C."/>
            <person name="Han C."/>
            <person name="Tapia R."/>
            <person name="Land M."/>
            <person name="Hauser L."/>
            <person name="Kyrpides N."/>
            <person name="Ivanova N."/>
            <person name="Pagani I."/>
            <person name="Vogl K."/>
            <person name="Liu Z."/>
            <person name="Overmann J."/>
            <person name="Frigaard N.-U."/>
            <person name="Bryant D."/>
            <person name="Woyke T."/>
        </authorList>
    </citation>
    <scope>NUCLEOTIDE SEQUENCE [LARGE SCALE GENOMIC DNA]</scope>
    <source>
        <strain evidence="1 2">970</strain>
    </source>
</reference>
<evidence type="ECO:0000313" key="1">
    <source>
        <dbReference type="EMBL" id="EIC21833.1"/>
    </source>
</evidence>